<feature type="compositionally biased region" description="Basic residues" evidence="5">
    <location>
        <begin position="595"/>
        <end position="607"/>
    </location>
</feature>
<protein>
    <recommendedName>
        <fullName evidence="10">Protein NLP2-like</fullName>
    </recommendedName>
</protein>
<evidence type="ECO:0000256" key="1">
    <source>
        <dbReference type="ARBA" id="ARBA00023015"/>
    </source>
</evidence>
<dbReference type="InterPro" id="IPR045012">
    <property type="entry name" value="NLP"/>
</dbReference>
<dbReference type="InterPro" id="IPR053793">
    <property type="entry name" value="PB1-like"/>
</dbReference>
<dbReference type="InterPro" id="IPR000270">
    <property type="entry name" value="PB1_dom"/>
</dbReference>
<gene>
    <name evidence="8" type="ORF">ILEXP_LOCUS22211</name>
</gene>
<name>A0ABC8S9K7_9AQUA</name>
<dbReference type="PROSITE" id="PS51745">
    <property type="entry name" value="PB1"/>
    <property type="match status" value="1"/>
</dbReference>
<keyword evidence="4" id="KW-0539">Nucleus</keyword>
<evidence type="ECO:0000259" key="7">
    <source>
        <dbReference type="PROSITE" id="PS51745"/>
    </source>
</evidence>
<evidence type="ECO:0000256" key="2">
    <source>
        <dbReference type="ARBA" id="ARBA00023125"/>
    </source>
</evidence>
<feature type="region of interest" description="Disordered" evidence="5">
    <location>
        <begin position="559"/>
        <end position="607"/>
    </location>
</feature>
<evidence type="ECO:0000256" key="3">
    <source>
        <dbReference type="ARBA" id="ARBA00023163"/>
    </source>
</evidence>
<dbReference type="AlphaFoldDB" id="A0ABC8S9K7"/>
<evidence type="ECO:0000313" key="9">
    <source>
        <dbReference type="Proteomes" id="UP001642360"/>
    </source>
</evidence>
<dbReference type="Pfam" id="PF02042">
    <property type="entry name" value="RWP-RK"/>
    <property type="match status" value="1"/>
</dbReference>
<reference evidence="8 9" key="1">
    <citation type="submission" date="2024-02" db="EMBL/GenBank/DDBJ databases">
        <authorList>
            <person name="Vignale AGUSTIN F."/>
            <person name="Sosa J E."/>
            <person name="Modenutti C."/>
        </authorList>
    </citation>
    <scope>NUCLEOTIDE SEQUENCE [LARGE SCALE GENOMIC DNA]</scope>
</reference>
<dbReference type="Pfam" id="PF00564">
    <property type="entry name" value="PB1"/>
    <property type="match status" value="1"/>
</dbReference>
<sequence length="917" mass="102317">MEDAAFMPNTMMKTISDNSMDFSLMDEVMYNGLWLETTDGSTYIALDSPSYDFLNYESKVDYLNPNTYQKGYGEETERSFFVDNPPLGYPLIEDFTGSQMPNKETTASLVERIENNRKLGTISIKKRLMQAIEYLKESTRDRDVLIQIWVPVKRAGRHVLTTNNQPFSLNPNCKSLAHYRDVSRSYQFAAEEGSKELFGLPGRVFLKKLPEWTPDVRFFNKEECPRINYAQQYNVRGSLALPVFERGSGTCLGVVEIVTTTQKANYGPELENVYRALQAVDLRSSEISSLPKVKDCNETYQAALAEIREVLKCACDTHRLPLAQTWVPCIQQGKGGCRHSEENYGSCVSTIDSACYVPNPQVLGFHEACSEHHLLKGEGVTGGAFMTNQPCFAADITAFSKTEYPLSHHARMFGLGAAVAIRLRSIFTGFDDFVLEFFLPLECKDAEEQKQILISLSSVIQHVCHSLRVITDQELAEETAFPVMETFTDSGDGLDEENTQKLVYPPSKEKPQDESSWIAHMMEAKKKSKGVSISMGSYQETEEEFKLTTHWDSNEAGLHHRPAFSEQRKIQQYSGPKGSAEGDGDISSAVLHHTSGSRKARGRRPKKAEKIISLQELRRYFSGSLKDAAKSIGVCPTTLKRICRQHGITRWPSRKIKKVGYSLRKLQLVINSVQGVDGAIQLSSFYTNFPELSSSNLPGTSPLSTSKTNDRLKLLNTKCVGSSLSPGTTSSKAHSSSHCCSTGAKQPCVTVNALCSGHSLSAGQPGEVLKKPSSDADLYDLCQDETKILLRSHGNKFFCEHPSLEVVPPLPRSSGQLLGEWSTFRIKATFEEVTIRFSMQQGWGFIDLQQEIVRRFNVNDVKHINLKYLDDDSEWVRLTCDADLEECIDIHRSCGSRTIKLSITKNLGSSLGSSGPS</sequence>
<dbReference type="PROSITE" id="PS51519">
    <property type="entry name" value="RWP_RK"/>
    <property type="match status" value="1"/>
</dbReference>
<dbReference type="InterPro" id="IPR034891">
    <property type="entry name" value="PB1_NLP"/>
</dbReference>
<evidence type="ECO:0000256" key="4">
    <source>
        <dbReference type="ARBA" id="ARBA00023242"/>
    </source>
</evidence>
<evidence type="ECO:0000313" key="8">
    <source>
        <dbReference type="EMBL" id="CAK9153906.1"/>
    </source>
</evidence>
<feature type="domain" description="PB1" evidence="7">
    <location>
        <begin position="823"/>
        <end position="906"/>
    </location>
</feature>
<keyword evidence="1" id="KW-0805">Transcription regulation</keyword>
<dbReference type="InterPro" id="IPR055081">
    <property type="entry name" value="NLP1-9_GAF"/>
</dbReference>
<dbReference type="PANTHER" id="PTHR32002">
    <property type="entry name" value="PROTEIN NLP8"/>
    <property type="match status" value="1"/>
</dbReference>
<keyword evidence="9" id="KW-1185">Reference proteome</keyword>
<keyword evidence="2" id="KW-0238">DNA-binding</keyword>
<feature type="domain" description="RWP-RK" evidence="6">
    <location>
        <begin position="594"/>
        <end position="679"/>
    </location>
</feature>
<accession>A0ABC8S9K7</accession>
<dbReference type="SUPFAM" id="SSF54277">
    <property type="entry name" value="CAD &amp; PB1 domains"/>
    <property type="match status" value="1"/>
</dbReference>
<evidence type="ECO:0000259" key="6">
    <source>
        <dbReference type="PROSITE" id="PS51519"/>
    </source>
</evidence>
<dbReference type="GO" id="GO:0003677">
    <property type="term" value="F:DNA binding"/>
    <property type="evidence" value="ECO:0007669"/>
    <property type="project" value="UniProtKB-KW"/>
</dbReference>
<dbReference type="InterPro" id="IPR003035">
    <property type="entry name" value="RWP-RK_dom"/>
</dbReference>
<dbReference type="Pfam" id="PF22922">
    <property type="entry name" value="GAF_NLP"/>
    <property type="match status" value="1"/>
</dbReference>
<dbReference type="SMART" id="SM00666">
    <property type="entry name" value="PB1"/>
    <property type="match status" value="1"/>
</dbReference>
<evidence type="ECO:0000256" key="5">
    <source>
        <dbReference type="SAM" id="MobiDB-lite"/>
    </source>
</evidence>
<proteinExistence type="predicted"/>
<comment type="caution">
    <text evidence="8">The sequence shown here is derived from an EMBL/GenBank/DDBJ whole genome shotgun (WGS) entry which is preliminary data.</text>
</comment>
<keyword evidence="3" id="KW-0804">Transcription</keyword>
<dbReference type="PANTHER" id="PTHR32002:SF46">
    <property type="entry name" value="PROTEIN NLP2"/>
    <property type="match status" value="1"/>
</dbReference>
<dbReference type="CDD" id="cd06407">
    <property type="entry name" value="PB1_NLP"/>
    <property type="match status" value="1"/>
</dbReference>
<dbReference type="Gene3D" id="3.10.20.90">
    <property type="entry name" value="Phosphatidylinositol 3-kinase Catalytic Subunit, Chain A, domain 1"/>
    <property type="match status" value="1"/>
</dbReference>
<evidence type="ECO:0008006" key="10">
    <source>
        <dbReference type="Google" id="ProtNLM"/>
    </source>
</evidence>
<organism evidence="8 9">
    <name type="scientific">Ilex paraguariensis</name>
    <name type="common">yerba mate</name>
    <dbReference type="NCBI Taxonomy" id="185542"/>
    <lineage>
        <taxon>Eukaryota</taxon>
        <taxon>Viridiplantae</taxon>
        <taxon>Streptophyta</taxon>
        <taxon>Embryophyta</taxon>
        <taxon>Tracheophyta</taxon>
        <taxon>Spermatophyta</taxon>
        <taxon>Magnoliopsida</taxon>
        <taxon>eudicotyledons</taxon>
        <taxon>Gunneridae</taxon>
        <taxon>Pentapetalae</taxon>
        <taxon>asterids</taxon>
        <taxon>campanulids</taxon>
        <taxon>Aquifoliales</taxon>
        <taxon>Aquifoliaceae</taxon>
        <taxon>Ilex</taxon>
    </lineage>
</organism>
<dbReference type="EMBL" id="CAUOFW020002469">
    <property type="protein sequence ID" value="CAK9153906.1"/>
    <property type="molecule type" value="Genomic_DNA"/>
</dbReference>
<dbReference type="Proteomes" id="UP001642360">
    <property type="component" value="Unassembled WGS sequence"/>
</dbReference>